<dbReference type="EMBL" id="UINC01198832">
    <property type="protein sequence ID" value="SVE16967.1"/>
    <property type="molecule type" value="Genomic_DNA"/>
</dbReference>
<protein>
    <submittedName>
        <fullName evidence="2">Uncharacterized protein</fullName>
    </submittedName>
</protein>
<feature type="non-terminal residue" evidence="2">
    <location>
        <position position="26"/>
    </location>
</feature>
<name>A0A383BA14_9ZZZZ</name>
<evidence type="ECO:0000256" key="1">
    <source>
        <dbReference type="SAM" id="MobiDB-lite"/>
    </source>
</evidence>
<dbReference type="AlphaFoldDB" id="A0A383BA14"/>
<gene>
    <name evidence="2" type="ORF">METZ01_LOCUS469821</name>
</gene>
<feature type="region of interest" description="Disordered" evidence="1">
    <location>
        <begin position="1"/>
        <end position="26"/>
    </location>
</feature>
<accession>A0A383BA14</accession>
<evidence type="ECO:0000313" key="2">
    <source>
        <dbReference type="EMBL" id="SVE16967.1"/>
    </source>
</evidence>
<reference evidence="2" key="1">
    <citation type="submission" date="2018-05" db="EMBL/GenBank/DDBJ databases">
        <authorList>
            <person name="Lanie J.A."/>
            <person name="Ng W.-L."/>
            <person name="Kazmierczak K.M."/>
            <person name="Andrzejewski T.M."/>
            <person name="Davidsen T.M."/>
            <person name="Wayne K.J."/>
            <person name="Tettelin H."/>
            <person name="Glass J.I."/>
            <person name="Rusch D."/>
            <person name="Podicherti R."/>
            <person name="Tsui H.-C.T."/>
            <person name="Winkler M.E."/>
        </authorList>
    </citation>
    <scope>NUCLEOTIDE SEQUENCE</scope>
</reference>
<proteinExistence type="predicted"/>
<sequence>MAGSMGGFATDLRAQDDANPFATPMD</sequence>
<organism evidence="2">
    <name type="scientific">marine metagenome</name>
    <dbReference type="NCBI Taxonomy" id="408172"/>
    <lineage>
        <taxon>unclassified sequences</taxon>
        <taxon>metagenomes</taxon>
        <taxon>ecological metagenomes</taxon>
    </lineage>
</organism>